<organism evidence="1 2">
    <name type="scientific">Acanthoscelides obtectus</name>
    <name type="common">Bean weevil</name>
    <name type="synonym">Bruchus obtectus</name>
    <dbReference type="NCBI Taxonomy" id="200917"/>
    <lineage>
        <taxon>Eukaryota</taxon>
        <taxon>Metazoa</taxon>
        <taxon>Ecdysozoa</taxon>
        <taxon>Arthropoda</taxon>
        <taxon>Hexapoda</taxon>
        <taxon>Insecta</taxon>
        <taxon>Pterygota</taxon>
        <taxon>Neoptera</taxon>
        <taxon>Endopterygota</taxon>
        <taxon>Coleoptera</taxon>
        <taxon>Polyphaga</taxon>
        <taxon>Cucujiformia</taxon>
        <taxon>Chrysomeloidea</taxon>
        <taxon>Chrysomelidae</taxon>
        <taxon>Bruchinae</taxon>
        <taxon>Bruchini</taxon>
        <taxon>Acanthoscelides</taxon>
    </lineage>
</organism>
<gene>
    <name evidence="1" type="ORF">ACAOBT_LOCUS10242</name>
</gene>
<proteinExistence type="predicted"/>
<comment type="caution">
    <text evidence="1">The sequence shown here is derived from an EMBL/GenBank/DDBJ whole genome shotgun (WGS) entry which is preliminary data.</text>
</comment>
<keyword evidence="2" id="KW-1185">Reference proteome</keyword>
<evidence type="ECO:0000313" key="2">
    <source>
        <dbReference type="Proteomes" id="UP001152888"/>
    </source>
</evidence>
<name>A0A9P0KFK1_ACAOB</name>
<dbReference type="Proteomes" id="UP001152888">
    <property type="component" value="Unassembled WGS sequence"/>
</dbReference>
<protein>
    <submittedName>
        <fullName evidence="1">Uncharacterized protein</fullName>
    </submittedName>
</protein>
<dbReference type="AlphaFoldDB" id="A0A9P0KFK1"/>
<accession>A0A9P0KFK1</accession>
<reference evidence="1" key="1">
    <citation type="submission" date="2022-03" db="EMBL/GenBank/DDBJ databases">
        <authorList>
            <person name="Sayadi A."/>
        </authorList>
    </citation>
    <scope>NUCLEOTIDE SEQUENCE</scope>
</reference>
<dbReference type="EMBL" id="CAKOFQ010006803">
    <property type="protein sequence ID" value="CAH1972869.1"/>
    <property type="molecule type" value="Genomic_DNA"/>
</dbReference>
<evidence type="ECO:0000313" key="1">
    <source>
        <dbReference type="EMBL" id="CAH1972869.1"/>
    </source>
</evidence>
<sequence>MHSKISAVLNIHKFFFGYGLVMMRTVNAEYQPNDGPDQSDSSQCVEGHWPTKLRATEITSNGHHHHGTQWTTCKNNDVALSTLYDEHSVSTQISLRAFYDGIDNSRRQVPLLNVKVPEDHEFLTKWWTQLDTVSPVLRDSPLAEQEVNSQPYGKFCGNDCDANRTVYRCYKAYDLTTTIVIFRLPNHRRAILVLMLIRADLEEMHWSWLLPKCEVLVV</sequence>